<dbReference type="SUPFAM" id="SSF54277">
    <property type="entry name" value="CAD &amp; PB1 domains"/>
    <property type="match status" value="1"/>
</dbReference>
<dbReference type="Proteomes" id="UP000095751">
    <property type="component" value="Unassembled WGS sequence"/>
</dbReference>
<organism evidence="5 6">
    <name type="scientific">Fragilariopsis cylindrus CCMP1102</name>
    <dbReference type="NCBI Taxonomy" id="635003"/>
    <lineage>
        <taxon>Eukaryota</taxon>
        <taxon>Sar</taxon>
        <taxon>Stramenopiles</taxon>
        <taxon>Ochrophyta</taxon>
        <taxon>Bacillariophyta</taxon>
        <taxon>Bacillariophyceae</taxon>
        <taxon>Bacillariophycidae</taxon>
        <taxon>Bacillariales</taxon>
        <taxon>Bacillariaceae</taxon>
        <taxon>Fragilariopsis</taxon>
    </lineage>
</organism>
<dbReference type="SMART" id="SM00116">
    <property type="entry name" value="CBS"/>
    <property type="match status" value="4"/>
</dbReference>
<dbReference type="InterPro" id="IPR046342">
    <property type="entry name" value="CBS_dom_sf"/>
</dbReference>
<dbReference type="PANTHER" id="PTHR48108:SF26">
    <property type="entry name" value="CBS DOMAIN-CONTAINING PROTEIN DDB_G0289609"/>
    <property type="match status" value="1"/>
</dbReference>
<dbReference type="CDD" id="cd17781">
    <property type="entry name" value="CBS_pair_MUG70_1"/>
    <property type="match status" value="1"/>
</dbReference>
<keyword evidence="2" id="KW-0129">CBS domain</keyword>
<feature type="non-terminal residue" evidence="5">
    <location>
        <position position="1"/>
    </location>
</feature>
<reference evidence="5 6" key="1">
    <citation type="submission" date="2016-09" db="EMBL/GenBank/DDBJ databases">
        <title>Extensive genetic diversity and differential bi-allelic expression allows diatom success in the polar Southern Ocean.</title>
        <authorList>
            <consortium name="DOE Joint Genome Institute"/>
            <person name="Mock T."/>
            <person name="Otillar R.P."/>
            <person name="Strauss J."/>
            <person name="Dupont C."/>
            <person name="Frickenhaus S."/>
            <person name="Maumus F."/>
            <person name="Mcmullan M."/>
            <person name="Sanges R."/>
            <person name="Schmutz J."/>
            <person name="Toseland A."/>
            <person name="Valas R."/>
            <person name="Veluchamy A."/>
            <person name="Ward B.J."/>
            <person name="Allen A."/>
            <person name="Barry K."/>
            <person name="Falciatore A."/>
            <person name="Ferrante M."/>
            <person name="Fortunato A.E."/>
            <person name="Gloeckner G."/>
            <person name="Gruber A."/>
            <person name="Hipkin R."/>
            <person name="Janech M."/>
            <person name="Kroth P."/>
            <person name="Leese F."/>
            <person name="Lindquist E."/>
            <person name="Lyon B.R."/>
            <person name="Martin J."/>
            <person name="Mayer C."/>
            <person name="Parker M."/>
            <person name="Quesneville H."/>
            <person name="Raymond J."/>
            <person name="Uhlig C."/>
            <person name="Valentin K.U."/>
            <person name="Worden A.Z."/>
            <person name="Armbrust E.V."/>
            <person name="Bowler C."/>
            <person name="Green B."/>
            <person name="Moulton V."/>
            <person name="Van Oosterhout C."/>
            <person name="Grigoriev I."/>
        </authorList>
    </citation>
    <scope>NUCLEOTIDE SEQUENCE [LARGE SCALE GENOMIC DNA]</scope>
    <source>
        <strain evidence="5 6">CCMP1102</strain>
    </source>
</reference>
<dbReference type="InterPro" id="IPR000270">
    <property type="entry name" value="PB1_dom"/>
</dbReference>
<feature type="domain" description="CBS" evidence="4">
    <location>
        <begin position="8"/>
        <end position="66"/>
    </location>
</feature>
<protein>
    <submittedName>
        <fullName evidence="5">CBS-domain-containing protein</fullName>
    </submittedName>
</protein>
<evidence type="ECO:0000256" key="1">
    <source>
        <dbReference type="ARBA" id="ARBA00022737"/>
    </source>
</evidence>
<evidence type="ECO:0000313" key="5">
    <source>
        <dbReference type="EMBL" id="OEU09579.1"/>
    </source>
</evidence>
<dbReference type="Pfam" id="PF00571">
    <property type="entry name" value="CBS"/>
    <property type="match status" value="4"/>
</dbReference>
<keyword evidence="1" id="KW-0677">Repeat</keyword>
<evidence type="ECO:0000256" key="2">
    <source>
        <dbReference type="PROSITE-ProRule" id="PRU00703"/>
    </source>
</evidence>
<gene>
    <name evidence="5" type="ORF">FRACYDRAFT_148527</name>
</gene>
<dbReference type="KEGG" id="fcy:FRACYDRAFT_148527"/>
<dbReference type="Pfam" id="PF00564">
    <property type="entry name" value="PB1"/>
    <property type="match status" value="1"/>
</dbReference>
<feature type="region of interest" description="Disordered" evidence="3">
    <location>
        <begin position="133"/>
        <end position="154"/>
    </location>
</feature>
<dbReference type="InterPro" id="IPR000644">
    <property type="entry name" value="CBS_dom"/>
</dbReference>
<evidence type="ECO:0000259" key="4">
    <source>
        <dbReference type="PROSITE" id="PS51371"/>
    </source>
</evidence>
<feature type="non-terminal residue" evidence="5">
    <location>
        <position position="441"/>
    </location>
</feature>
<sequence length="441" mass="47037">SDRKVSSLRPKKPLISSVGDSVLSVTQMLASKRGSASLIVNDEGGLAGIITDTDITRRLIAKHLDAASTSVSKVMTPNPTCVSMLDSAMDAMTTMVENHFRHLPVVDDKGGVVGLLDIAKCLNDAISKLEKKSKSTSGSVAQSEAHEALSQAMQSQGAQGAQAAALQALLAPLMNQAFGNQASPTLRSLLAGKPSTVVQLGTSVFEAGTKMAESRKAALVVEDGNLVGIFGFKDMMTRVVAKELPMDDTEISAVMTPNPESVSPDMTVLEALQTMHDNKFLTLPVCEENGNVVGLVNVMDVIYGCGGVEGWRSIFISKNAPMVSSSPPPLGNIPSTLEFQKGSNEEFDETTFNDTYRMETASFLSDGNVVVFKIVDPDGHTHRLHSEIKIVCLRKAFVDKLAGRLKATNISFKFFDEEGDAILISTDEDLAEAVTLARNAS</sequence>
<keyword evidence="6" id="KW-1185">Reference proteome</keyword>
<dbReference type="PANTHER" id="PTHR48108">
    <property type="entry name" value="CBS DOMAIN-CONTAINING PROTEIN CBSX2, CHLOROPLASTIC"/>
    <property type="match status" value="1"/>
</dbReference>
<dbReference type="InterPro" id="IPR051462">
    <property type="entry name" value="CBS_domain-containing"/>
</dbReference>
<evidence type="ECO:0000256" key="3">
    <source>
        <dbReference type="SAM" id="MobiDB-lite"/>
    </source>
</evidence>
<dbReference type="PROSITE" id="PS51371">
    <property type="entry name" value="CBS"/>
    <property type="match status" value="3"/>
</dbReference>
<evidence type="ECO:0000313" key="6">
    <source>
        <dbReference type="Proteomes" id="UP000095751"/>
    </source>
</evidence>
<dbReference type="SUPFAM" id="SSF54631">
    <property type="entry name" value="CBS-domain pair"/>
    <property type="match status" value="2"/>
</dbReference>
<feature type="domain" description="CBS" evidence="4">
    <location>
        <begin position="75"/>
        <end position="131"/>
    </location>
</feature>
<feature type="domain" description="CBS" evidence="4">
    <location>
        <begin position="255"/>
        <end position="314"/>
    </location>
</feature>
<dbReference type="AlphaFoldDB" id="A0A1E7EUQ0"/>
<dbReference type="Gene3D" id="3.10.580.10">
    <property type="entry name" value="CBS-domain"/>
    <property type="match status" value="2"/>
</dbReference>
<dbReference type="InParanoid" id="A0A1E7EUQ0"/>
<dbReference type="EMBL" id="KV784375">
    <property type="protein sequence ID" value="OEU09579.1"/>
    <property type="molecule type" value="Genomic_DNA"/>
</dbReference>
<accession>A0A1E7EUQ0</accession>
<name>A0A1E7EUQ0_9STRA</name>
<dbReference type="Gene3D" id="3.10.20.90">
    <property type="entry name" value="Phosphatidylinositol 3-kinase Catalytic Subunit, Chain A, domain 1"/>
    <property type="match status" value="1"/>
</dbReference>
<proteinExistence type="predicted"/>
<dbReference type="OrthoDB" id="44675at2759"/>